<feature type="transmembrane region" description="Helical" evidence="2">
    <location>
        <begin position="223"/>
        <end position="249"/>
    </location>
</feature>
<keyword evidence="4" id="KW-1185">Reference proteome</keyword>
<evidence type="ECO:0000313" key="3">
    <source>
        <dbReference type="EMBL" id="KAK9819201.1"/>
    </source>
</evidence>
<dbReference type="AlphaFoldDB" id="A0AAW1QAS9"/>
<feature type="region of interest" description="Disordered" evidence="1">
    <location>
        <begin position="1"/>
        <end position="24"/>
    </location>
</feature>
<evidence type="ECO:0000313" key="4">
    <source>
        <dbReference type="Proteomes" id="UP001438707"/>
    </source>
</evidence>
<accession>A0AAW1QAS9</accession>
<keyword evidence="2" id="KW-0812">Transmembrane</keyword>
<comment type="caution">
    <text evidence="3">The sequence shown here is derived from an EMBL/GenBank/DDBJ whole genome shotgun (WGS) entry which is preliminary data.</text>
</comment>
<dbReference type="Proteomes" id="UP001438707">
    <property type="component" value="Unassembled WGS sequence"/>
</dbReference>
<protein>
    <submittedName>
        <fullName evidence="3">Uncharacterized protein</fullName>
    </submittedName>
</protein>
<evidence type="ECO:0000256" key="2">
    <source>
        <dbReference type="SAM" id="Phobius"/>
    </source>
</evidence>
<sequence>MTEQQALAAETASPRKLAAASKQLQQQRHPFFTSRVKETLQRLKLTSISRDYWSRPGYLADQPLRLSKSPTLSRHLSNSPAARVQATPSPSVNLFKNMRSADISGQGGGWARIARKKMPATLIALLEMLMGRKTQEIMATLIAGVLNLAAPLLGVLGSCLYLFKVTPQTSSDDVARNSKVTFWLAAIATAASSCWALIMTATTAFLGAIFWRNAVMPKDARTRAFFSLLGIYLVQMAWVAIFTFVSFHISRRARLSCSNACAPRNAQV</sequence>
<feature type="transmembrane region" description="Helical" evidence="2">
    <location>
        <begin position="183"/>
        <end position="211"/>
    </location>
</feature>
<organism evidence="3 4">
    <name type="scientific">Apatococcus lobatus</name>
    <dbReference type="NCBI Taxonomy" id="904363"/>
    <lineage>
        <taxon>Eukaryota</taxon>
        <taxon>Viridiplantae</taxon>
        <taxon>Chlorophyta</taxon>
        <taxon>core chlorophytes</taxon>
        <taxon>Trebouxiophyceae</taxon>
        <taxon>Chlorellales</taxon>
        <taxon>Chlorellaceae</taxon>
        <taxon>Apatococcus</taxon>
    </lineage>
</organism>
<name>A0AAW1QAS9_9CHLO</name>
<keyword evidence="2" id="KW-1133">Transmembrane helix</keyword>
<gene>
    <name evidence="3" type="ORF">WJX74_002793</name>
</gene>
<dbReference type="EMBL" id="JALJOS010000049">
    <property type="protein sequence ID" value="KAK9819201.1"/>
    <property type="molecule type" value="Genomic_DNA"/>
</dbReference>
<feature type="transmembrane region" description="Helical" evidence="2">
    <location>
        <begin position="137"/>
        <end position="163"/>
    </location>
</feature>
<keyword evidence="2" id="KW-0472">Membrane</keyword>
<evidence type="ECO:0000256" key="1">
    <source>
        <dbReference type="SAM" id="MobiDB-lite"/>
    </source>
</evidence>
<feature type="region of interest" description="Disordered" evidence="1">
    <location>
        <begin position="70"/>
        <end position="89"/>
    </location>
</feature>
<proteinExistence type="predicted"/>
<reference evidence="3 4" key="1">
    <citation type="journal article" date="2024" name="Nat. Commun.">
        <title>Phylogenomics reveals the evolutionary origins of lichenization in chlorophyte algae.</title>
        <authorList>
            <person name="Puginier C."/>
            <person name="Libourel C."/>
            <person name="Otte J."/>
            <person name="Skaloud P."/>
            <person name="Haon M."/>
            <person name="Grisel S."/>
            <person name="Petersen M."/>
            <person name="Berrin J.G."/>
            <person name="Delaux P.M."/>
            <person name="Dal Grande F."/>
            <person name="Keller J."/>
        </authorList>
    </citation>
    <scope>NUCLEOTIDE SEQUENCE [LARGE SCALE GENOMIC DNA]</scope>
    <source>
        <strain evidence="3 4">SAG 2145</strain>
    </source>
</reference>